<protein>
    <submittedName>
        <fullName evidence="1">Uncharacterized protein</fullName>
    </submittedName>
</protein>
<organism evidence="1 2">
    <name type="scientific">Schistosoma mattheei</name>
    <dbReference type="NCBI Taxonomy" id="31246"/>
    <lineage>
        <taxon>Eukaryota</taxon>
        <taxon>Metazoa</taxon>
        <taxon>Spiralia</taxon>
        <taxon>Lophotrochozoa</taxon>
        <taxon>Platyhelminthes</taxon>
        <taxon>Trematoda</taxon>
        <taxon>Digenea</taxon>
        <taxon>Strigeidida</taxon>
        <taxon>Schistosomatoidea</taxon>
        <taxon>Schistosomatidae</taxon>
        <taxon>Schistosoma</taxon>
    </lineage>
</organism>
<name>A0A183NMP6_9TREM</name>
<keyword evidence="2" id="KW-1185">Reference proteome</keyword>
<evidence type="ECO:0000313" key="1">
    <source>
        <dbReference type="EMBL" id="VDO94918.1"/>
    </source>
</evidence>
<dbReference type="AlphaFoldDB" id="A0A183NMP6"/>
<evidence type="ECO:0000313" key="2">
    <source>
        <dbReference type="Proteomes" id="UP000269396"/>
    </source>
</evidence>
<dbReference type="EMBL" id="UZAL01006034">
    <property type="protein sequence ID" value="VDO94918.1"/>
    <property type="molecule type" value="Genomic_DNA"/>
</dbReference>
<dbReference type="Proteomes" id="UP000269396">
    <property type="component" value="Unassembled WGS sequence"/>
</dbReference>
<sequence>MTYTKGLAKENRSCRSRASRNGKYSRPFITDVDLNTSSSSTVKPPGSIKENEKLVDIKSEYDQIYGICSIKILIWLRQNFDRFLSGN</sequence>
<proteinExistence type="predicted"/>
<reference evidence="1 2" key="1">
    <citation type="submission" date="2018-11" db="EMBL/GenBank/DDBJ databases">
        <authorList>
            <consortium name="Pathogen Informatics"/>
        </authorList>
    </citation>
    <scope>NUCLEOTIDE SEQUENCE [LARGE SCALE GENOMIC DNA]</scope>
    <source>
        <strain>Denwood</strain>
        <strain evidence="2">Zambia</strain>
    </source>
</reference>
<accession>A0A183NMP6</accession>
<gene>
    <name evidence="1" type="ORF">SMTD_LOCUS3382</name>
</gene>